<name>A0A2A4GB00_9FLAO</name>
<accession>A0A2A4GB00</accession>
<dbReference type="AlphaFoldDB" id="A0A2A4GB00"/>
<dbReference type="Pfam" id="PF01541">
    <property type="entry name" value="GIY-YIG"/>
    <property type="match status" value="1"/>
</dbReference>
<dbReference type="InterPro" id="IPR035901">
    <property type="entry name" value="GIY-YIG_endonuc_sf"/>
</dbReference>
<keyword evidence="4" id="KW-1185">Reference proteome</keyword>
<feature type="domain" description="GIY-YIG" evidence="2">
    <location>
        <begin position="2"/>
        <end position="78"/>
    </location>
</feature>
<keyword evidence="3" id="KW-0378">Hydrolase</keyword>
<dbReference type="GO" id="GO:0004519">
    <property type="term" value="F:endonuclease activity"/>
    <property type="evidence" value="ECO:0007669"/>
    <property type="project" value="UniProtKB-KW"/>
</dbReference>
<keyword evidence="3" id="KW-0255">Endonuclease</keyword>
<evidence type="ECO:0000256" key="1">
    <source>
        <dbReference type="ARBA" id="ARBA00007435"/>
    </source>
</evidence>
<dbReference type="RefSeq" id="WP_097441307.1">
    <property type="nucleotide sequence ID" value="NZ_NBWU01000001.1"/>
</dbReference>
<dbReference type="InterPro" id="IPR000305">
    <property type="entry name" value="GIY-YIG_endonuc"/>
</dbReference>
<evidence type="ECO:0000313" key="4">
    <source>
        <dbReference type="Proteomes" id="UP000219559"/>
    </source>
</evidence>
<dbReference type="OrthoDB" id="1495241at2"/>
<evidence type="ECO:0000259" key="2">
    <source>
        <dbReference type="PROSITE" id="PS50164"/>
    </source>
</evidence>
<dbReference type="EMBL" id="NBWU01000001">
    <property type="protein sequence ID" value="PCE65777.1"/>
    <property type="molecule type" value="Genomic_DNA"/>
</dbReference>
<evidence type="ECO:0000313" key="3">
    <source>
        <dbReference type="EMBL" id="PCE65777.1"/>
    </source>
</evidence>
<sequence length="82" mass="9767">MANFVTYILYSEKYSKIYIGYTSNLIARFKSHNELGQSGYTKKFRPWMVAWVFFHDSKKEALAHERFLKSGKGREYIYAKIL</sequence>
<dbReference type="PANTHER" id="PTHR34477:SF1">
    <property type="entry name" value="UPF0213 PROTEIN YHBQ"/>
    <property type="match status" value="1"/>
</dbReference>
<keyword evidence="3" id="KW-0540">Nuclease</keyword>
<organism evidence="3 4">
    <name type="scientific">Sediminicola luteus</name>
    <dbReference type="NCBI Taxonomy" id="319238"/>
    <lineage>
        <taxon>Bacteria</taxon>
        <taxon>Pseudomonadati</taxon>
        <taxon>Bacteroidota</taxon>
        <taxon>Flavobacteriia</taxon>
        <taxon>Flavobacteriales</taxon>
        <taxon>Flavobacteriaceae</taxon>
        <taxon>Sediminicola</taxon>
    </lineage>
</organism>
<dbReference type="SUPFAM" id="SSF82771">
    <property type="entry name" value="GIY-YIG endonuclease"/>
    <property type="match status" value="1"/>
</dbReference>
<comment type="caution">
    <text evidence="3">The sequence shown here is derived from an EMBL/GenBank/DDBJ whole genome shotgun (WGS) entry which is preliminary data.</text>
</comment>
<dbReference type="Gene3D" id="3.40.1440.10">
    <property type="entry name" value="GIY-YIG endonuclease"/>
    <property type="match status" value="1"/>
</dbReference>
<dbReference type="InterPro" id="IPR050190">
    <property type="entry name" value="UPF0213_domain"/>
</dbReference>
<reference evidence="3 4" key="1">
    <citation type="submission" date="2017-04" db="EMBL/GenBank/DDBJ databases">
        <title>A new member of the family Flavobacteriaceae isolated from ascidians.</title>
        <authorList>
            <person name="Chen L."/>
        </authorList>
    </citation>
    <scope>NUCLEOTIDE SEQUENCE [LARGE SCALE GENOMIC DNA]</scope>
    <source>
        <strain evidence="3 4">HQA918</strain>
    </source>
</reference>
<dbReference type="Proteomes" id="UP000219559">
    <property type="component" value="Unassembled WGS sequence"/>
</dbReference>
<protein>
    <submittedName>
        <fullName evidence="3">Endonuclease</fullName>
    </submittedName>
</protein>
<dbReference type="PROSITE" id="PS50164">
    <property type="entry name" value="GIY_YIG"/>
    <property type="match status" value="1"/>
</dbReference>
<comment type="similarity">
    <text evidence="1">Belongs to the UPF0213 family.</text>
</comment>
<gene>
    <name evidence="3" type="ORF">B7P33_00275</name>
</gene>
<proteinExistence type="inferred from homology"/>
<dbReference type="PANTHER" id="PTHR34477">
    <property type="entry name" value="UPF0213 PROTEIN YHBQ"/>
    <property type="match status" value="1"/>
</dbReference>